<dbReference type="RefSeq" id="XP_020428109.1">
    <property type="nucleotide sequence ID" value="XM_020581322.1"/>
</dbReference>
<proteinExistence type="inferred from homology"/>
<evidence type="ECO:0000256" key="3">
    <source>
        <dbReference type="RuleBase" id="RU000363"/>
    </source>
</evidence>
<keyword evidence="5" id="KW-1185">Reference proteome</keyword>
<evidence type="ECO:0000313" key="5">
    <source>
        <dbReference type="Proteomes" id="UP000001396"/>
    </source>
</evidence>
<dbReference type="InterPro" id="IPR051911">
    <property type="entry name" value="SDR_oxidoreductase"/>
</dbReference>
<name>D3BRE3_HETP5</name>
<evidence type="ECO:0000256" key="1">
    <source>
        <dbReference type="ARBA" id="ARBA00006484"/>
    </source>
</evidence>
<protein>
    <submittedName>
        <fullName evidence="4">Oxidoreductase</fullName>
    </submittedName>
</protein>
<comment type="similarity">
    <text evidence="1 3">Belongs to the short-chain dehydrogenases/reductases (SDR) family.</text>
</comment>
<dbReference type="Pfam" id="PF00106">
    <property type="entry name" value="adh_short"/>
    <property type="match status" value="1"/>
</dbReference>
<dbReference type="SUPFAM" id="SSF51735">
    <property type="entry name" value="NAD(P)-binding Rossmann-fold domains"/>
    <property type="match status" value="1"/>
</dbReference>
<dbReference type="PRINTS" id="PR00081">
    <property type="entry name" value="GDHRDH"/>
</dbReference>
<gene>
    <name evidence="4" type="ORF">PPL_10553</name>
</gene>
<reference evidence="4 5" key="1">
    <citation type="journal article" date="2011" name="Genome Res.">
        <title>Phylogeny-wide analysis of social amoeba genomes highlights ancient origins for complex intercellular communication.</title>
        <authorList>
            <person name="Heidel A.J."/>
            <person name="Lawal H.M."/>
            <person name="Felder M."/>
            <person name="Schilde C."/>
            <person name="Helps N.R."/>
            <person name="Tunggal B."/>
            <person name="Rivero F."/>
            <person name="John U."/>
            <person name="Schleicher M."/>
            <person name="Eichinger L."/>
            <person name="Platzer M."/>
            <person name="Noegel A.A."/>
            <person name="Schaap P."/>
            <person name="Gloeckner G."/>
        </authorList>
    </citation>
    <scope>NUCLEOTIDE SEQUENCE [LARGE SCALE GENOMIC DNA]</scope>
    <source>
        <strain evidence="5">ATCC 26659 / Pp 5 / PN500</strain>
    </source>
</reference>
<dbReference type="EMBL" id="ADBJ01000050">
    <property type="protein sequence ID" value="EFA75975.1"/>
    <property type="molecule type" value="Genomic_DNA"/>
</dbReference>
<dbReference type="PROSITE" id="PS00061">
    <property type="entry name" value="ADH_SHORT"/>
    <property type="match status" value="1"/>
</dbReference>
<evidence type="ECO:0000256" key="2">
    <source>
        <dbReference type="ARBA" id="ARBA00023002"/>
    </source>
</evidence>
<dbReference type="InterPro" id="IPR002347">
    <property type="entry name" value="SDR_fam"/>
</dbReference>
<dbReference type="GeneID" id="31366022"/>
<dbReference type="InterPro" id="IPR020904">
    <property type="entry name" value="Sc_DH/Rdtase_CS"/>
</dbReference>
<dbReference type="InterPro" id="IPR036291">
    <property type="entry name" value="NAD(P)-bd_dom_sf"/>
</dbReference>
<dbReference type="PRINTS" id="PR00080">
    <property type="entry name" value="SDRFAMILY"/>
</dbReference>
<dbReference type="FunCoup" id="D3BRE3">
    <property type="interactions" value="32"/>
</dbReference>
<dbReference type="PANTHER" id="PTHR43976">
    <property type="entry name" value="SHORT CHAIN DEHYDROGENASE"/>
    <property type="match status" value="1"/>
</dbReference>
<accession>D3BRE3</accession>
<dbReference type="GO" id="GO:0016491">
    <property type="term" value="F:oxidoreductase activity"/>
    <property type="evidence" value="ECO:0007669"/>
    <property type="project" value="UniProtKB-KW"/>
</dbReference>
<dbReference type="Proteomes" id="UP000001396">
    <property type="component" value="Unassembled WGS sequence"/>
</dbReference>
<organism evidence="4 5">
    <name type="scientific">Heterostelium pallidum (strain ATCC 26659 / Pp 5 / PN500)</name>
    <name type="common">Cellular slime mold</name>
    <name type="synonym">Polysphondylium pallidum</name>
    <dbReference type="NCBI Taxonomy" id="670386"/>
    <lineage>
        <taxon>Eukaryota</taxon>
        <taxon>Amoebozoa</taxon>
        <taxon>Evosea</taxon>
        <taxon>Eumycetozoa</taxon>
        <taxon>Dictyostelia</taxon>
        <taxon>Acytosteliales</taxon>
        <taxon>Acytosteliaceae</taxon>
        <taxon>Heterostelium</taxon>
    </lineage>
</organism>
<dbReference type="Gene3D" id="3.40.50.720">
    <property type="entry name" value="NAD(P)-binding Rossmann-like Domain"/>
    <property type="match status" value="1"/>
</dbReference>
<sequence length="298" mass="33116">MSSSSLLEIKSNDKVWYITGASKGLGLIFVKKLLAYGFKVVGTSRNKQQLIDAVGPLATPDNFLAVKVELDNEESVKQSLTDSLLKFGRIDVVVNNAGYGISGALEENTDAEVRKNFDINVFGVYNVLRNVTPILRAQGHGHVFNVSSIVSFVGFQGHSTYSATKFAIDGLTEAYAQEVRPFGIRATTINPGFFKSEFASNELFQQTNKIDSYKALHDVMEQSVKQVDITSRGDPAKLLDFIIRVYQTPEYESTHIFVGGGVYPLVNSKIDKYKQDLAQWEPFATQTDFDDYKSTTNY</sequence>
<comment type="caution">
    <text evidence="4">The sequence shown here is derived from an EMBL/GenBank/DDBJ whole genome shotgun (WGS) entry which is preliminary data.</text>
</comment>
<dbReference type="STRING" id="670386.D3BRE3"/>
<evidence type="ECO:0000313" key="4">
    <source>
        <dbReference type="EMBL" id="EFA75975.1"/>
    </source>
</evidence>
<keyword evidence="2" id="KW-0560">Oxidoreductase</keyword>
<dbReference type="InParanoid" id="D3BRE3"/>
<dbReference type="OMA" id="FASMPSW"/>
<dbReference type="AlphaFoldDB" id="D3BRE3"/>
<dbReference type="CDD" id="cd05374">
    <property type="entry name" value="17beta-HSD-like_SDR_c"/>
    <property type="match status" value="1"/>
</dbReference>
<dbReference type="PANTHER" id="PTHR43976:SF16">
    <property type="entry name" value="SHORT-CHAIN DEHYDROGENASE_REDUCTASE FAMILY PROTEIN"/>
    <property type="match status" value="1"/>
</dbReference>